<reference evidence="1" key="2">
    <citation type="submission" date="2021-04" db="EMBL/GenBank/DDBJ databases">
        <authorList>
            <person name="Gilroy R."/>
        </authorList>
    </citation>
    <scope>NUCLEOTIDE SEQUENCE</scope>
    <source>
        <strain evidence="1">ChiBcec8-13705</strain>
    </source>
</reference>
<dbReference type="AlphaFoldDB" id="A0A9D2S245"/>
<proteinExistence type="predicted"/>
<comment type="caution">
    <text evidence="1">The sequence shown here is derived from an EMBL/GenBank/DDBJ whole genome shotgun (WGS) entry which is preliminary data.</text>
</comment>
<name>A0A9D2S245_9FIRM</name>
<dbReference type="Proteomes" id="UP000886803">
    <property type="component" value="Unassembled WGS sequence"/>
</dbReference>
<dbReference type="EMBL" id="DWYG01000013">
    <property type="protein sequence ID" value="HJB41102.1"/>
    <property type="molecule type" value="Genomic_DNA"/>
</dbReference>
<reference evidence="1" key="1">
    <citation type="journal article" date="2021" name="PeerJ">
        <title>Extensive microbial diversity within the chicken gut microbiome revealed by metagenomics and culture.</title>
        <authorList>
            <person name="Gilroy R."/>
            <person name="Ravi A."/>
            <person name="Getino M."/>
            <person name="Pursley I."/>
            <person name="Horton D.L."/>
            <person name="Alikhan N.F."/>
            <person name="Baker D."/>
            <person name="Gharbi K."/>
            <person name="Hall N."/>
            <person name="Watson M."/>
            <person name="Adriaenssens E.M."/>
            <person name="Foster-Nyarko E."/>
            <person name="Jarju S."/>
            <person name="Secka A."/>
            <person name="Antonio M."/>
            <person name="Oren A."/>
            <person name="Chaudhuri R.R."/>
            <person name="La Ragione R."/>
            <person name="Hildebrand F."/>
            <person name="Pallen M.J."/>
        </authorList>
    </citation>
    <scope>NUCLEOTIDE SEQUENCE</scope>
    <source>
        <strain evidence="1">ChiBcec8-13705</strain>
    </source>
</reference>
<dbReference type="Gene3D" id="2.60.40.2700">
    <property type="match status" value="1"/>
</dbReference>
<sequence>MKPQLENATISGTAQVGETLTAALEPAGATASYKWLFADEEEGDYSEITAANNNAYALTASEQGKYIKVQATGTGDYGGTVESAATGPVAAQA</sequence>
<evidence type="ECO:0000313" key="2">
    <source>
        <dbReference type="Proteomes" id="UP000886803"/>
    </source>
</evidence>
<accession>A0A9D2S245</accession>
<organism evidence="1 2">
    <name type="scientific">Candidatus Gemmiger avicola</name>
    <dbReference type="NCBI Taxonomy" id="2838605"/>
    <lineage>
        <taxon>Bacteria</taxon>
        <taxon>Bacillati</taxon>
        <taxon>Bacillota</taxon>
        <taxon>Clostridia</taxon>
        <taxon>Eubacteriales</taxon>
        <taxon>Gemmiger</taxon>
    </lineage>
</organism>
<gene>
    <name evidence="1" type="ORF">H9945_01220</name>
</gene>
<evidence type="ECO:0000313" key="1">
    <source>
        <dbReference type="EMBL" id="HJB41102.1"/>
    </source>
</evidence>
<protein>
    <submittedName>
        <fullName evidence="1">Uncharacterized protein</fullName>
    </submittedName>
</protein>